<dbReference type="Proteomes" id="UP000184092">
    <property type="component" value="Unassembled WGS sequence"/>
</dbReference>
<reference evidence="2" key="1">
    <citation type="submission" date="2016-11" db="EMBL/GenBank/DDBJ databases">
        <authorList>
            <person name="Varghese N."/>
            <person name="Submissions S."/>
        </authorList>
    </citation>
    <scope>NUCLEOTIDE SEQUENCE [LARGE SCALE GENOMIC DNA]</scope>
    <source>
        <strain evidence="2">CGMCC 1.2749</strain>
    </source>
</reference>
<evidence type="ECO:0000313" key="1">
    <source>
        <dbReference type="EMBL" id="SHN12393.1"/>
    </source>
</evidence>
<proteinExistence type="predicted"/>
<accession>A0A1M7P705</accession>
<evidence type="ECO:0000313" key="2">
    <source>
        <dbReference type="Proteomes" id="UP000184092"/>
    </source>
</evidence>
<dbReference type="STRING" id="178356.SAMN05216269_11442"/>
<dbReference type="AlphaFoldDB" id="A0A1M7P705"/>
<dbReference type="RefSeq" id="WP_073210681.1">
    <property type="nucleotide sequence ID" value="NZ_FRCL01000014.1"/>
</dbReference>
<gene>
    <name evidence="1" type="ORF">SAMN05216269_11442</name>
</gene>
<organism evidence="1 2">
    <name type="scientific">Flavobacterium xinjiangense</name>
    <dbReference type="NCBI Taxonomy" id="178356"/>
    <lineage>
        <taxon>Bacteria</taxon>
        <taxon>Pseudomonadati</taxon>
        <taxon>Bacteroidota</taxon>
        <taxon>Flavobacteriia</taxon>
        <taxon>Flavobacteriales</taxon>
        <taxon>Flavobacteriaceae</taxon>
        <taxon>Flavobacterium</taxon>
    </lineage>
</organism>
<dbReference type="EMBL" id="FRCL01000014">
    <property type="protein sequence ID" value="SHN12393.1"/>
    <property type="molecule type" value="Genomic_DNA"/>
</dbReference>
<keyword evidence="2" id="KW-1185">Reference proteome</keyword>
<protein>
    <submittedName>
        <fullName evidence="1">Uncharacterized protein</fullName>
    </submittedName>
</protein>
<sequence>MITKLKDHKQIVHLVRTKINNSNTDQIKMFKQELTGILFKEIKTTTQLLETFDKLMLLEGLEIDAKEYLRYLIYDALIDRK</sequence>
<name>A0A1M7P705_9FLAO</name>